<reference evidence="13" key="3">
    <citation type="submission" date="2025-08" db="UniProtKB">
        <authorList>
            <consortium name="Ensembl"/>
        </authorList>
    </citation>
    <scope>IDENTIFICATION</scope>
</reference>
<feature type="region of interest" description="Disordered" evidence="11">
    <location>
        <begin position="515"/>
        <end position="559"/>
    </location>
</feature>
<proteinExistence type="predicted"/>
<dbReference type="CDD" id="cd13306">
    <property type="entry name" value="PH1_AFAP"/>
    <property type="match status" value="1"/>
</dbReference>
<dbReference type="InterPro" id="IPR030113">
    <property type="entry name" value="AFAP"/>
</dbReference>
<dbReference type="Ensembl" id="ENSACLT00000007449.2">
    <property type="protein sequence ID" value="ENSACLP00000007285.1"/>
    <property type="gene ID" value="ENSACLG00000004930.2"/>
</dbReference>
<dbReference type="Proteomes" id="UP000265100">
    <property type="component" value="Chromosome 3"/>
</dbReference>
<evidence type="ECO:0000256" key="11">
    <source>
        <dbReference type="SAM" id="MobiDB-lite"/>
    </source>
</evidence>
<feature type="coiled-coil region" evidence="10">
    <location>
        <begin position="561"/>
        <end position="646"/>
    </location>
</feature>
<dbReference type="SMART" id="SM00233">
    <property type="entry name" value="PH"/>
    <property type="match status" value="2"/>
</dbReference>
<evidence type="ECO:0000256" key="2">
    <source>
        <dbReference type="ARBA" id="ARBA00022490"/>
    </source>
</evidence>
<dbReference type="GeneTree" id="ENSGT00950000183067"/>
<reference evidence="13 14" key="1">
    <citation type="submission" date="2018-05" db="EMBL/GenBank/DDBJ databases">
        <authorList>
            <person name="Datahose"/>
        </authorList>
    </citation>
    <scope>NUCLEOTIDE SEQUENCE</scope>
</reference>
<dbReference type="Pfam" id="PF00169">
    <property type="entry name" value="PH"/>
    <property type="match status" value="2"/>
</dbReference>
<feature type="region of interest" description="Disordered" evidence="11">
    <location>
        <begin position="710"/>
        <end position="735"/>
    </location>
</feature>
<dbReference type="PROSITE" id="PS50003">
    <property type="entry name" value="PH_DOMAIN"/>
    <property type="match status" value="2"/>
</dbReference>
<feature type="compositionally biased region" description="Polar residues" evidence="11">
    <location>
        <begin position="539"/>
        <end position="555"/>
    </location>
</feature>
<evidence type="ECO:0000256" key="10">
    <source>
        <dbReference type="SAM" id="Coils"/>
    </source>
</evidence>
<evidence type="ECO:0000256" key="9">
    <source>
        <dbReference type="ARBA" id="ARBA00077925"/>
    </source>
</evidence>
<keyword evidence="2" id="KW-0963">Cytoplasm</keyword>
<accession>A0A3P8NR47</accession>
<dbReference type="FunFam" id="2.30.29.30:FF:000122">
    <property type="entry name" value="Actin filament associated protein 1"/>
    <property type="match status" value="1"/>
</dbReference>
<keyword evidence="5 10" id="KW-0175">Coiled coil</keyword>
<evidence type="ECO:0000256" key="8">
    <source>
        <dbReference type="ARBA" id="ARBA00072591"/>
    </source>
</evidence>
<comment type="subcellular location">
    <subcellularLocation>
        <location evidence="1">Cytoplasm</location>
        <location evidence="1">Cytoskeleton</location>
        <location evidence="1">Stress fiber</location>
    </subcellularLocation>
</comment>
<dbReference type="Gene3D" id="2.30.29.30">
    <property type="entry name" value="Pleckstrin-homology domain (PH domain)/Phosphotyrosine-binding domain (PTB)"/>
    <property type="match status" value="2"/>
</dbReference>
<gene>
    <name evidence="13" type="primary">AFAP1</name>
</gene>
<dbReference type="PANTHER" id="PTHR14338:SF8">
    <property type="entry name" value="ACTIN FILAMENT-ASSOCIATED PROTEIN 1"/>
    <property type="match status" value="1"/>
</dbReference>
<dbReference type="InterPro" id="IPR011993">
    <property type="entry name" value="PH-like_dom_sf"/>
</dbReference>
<evidence type="ECO:0000256" key="6">
    <source>
        <dbReference type="ARBA" id="ARBA00023203"/>
    </source>
</evidence>
<reference evidence="13" key="4">
    <citation type="submission" date="2025-09" db="UniProtKB">
        <authorList>
            <consortium name="Ensembl"/>
        </authorList>
    </citation>
    <scope>IDENTIFICATION</scope>
</reference>
<protein>
    <recommendedName>
        <fullName evidence="8">Actin filament-associated protein 1</fullName>
    </recommendedName>
    <alternativeName>
        <fullName evidence="9">110 kDa actin filament-associated protein</fullName>
    </alternativeName>
</protein>
<feature type="compositionally biased region" description="Low complexity" evidence="11">
    <location>
        <begin position="686"/>
        <end position="696"/>
    </location>
</feature>
<dbReference type="PANTHER" id="PTHR14338">
    <property type="entry name" value="ACTIN FILAMENT-ASSOCIATED PROTEIN 1 FAMILY MEMBER"/>
    <property type="match status" value="1"/>
</dbReference>
<feature type="domain" description="PH" evidence="12">
    <location>
        <begin position="157"/>
        <end position="253"/>
    </location>
</feature>
<dbReference type="Bgee" id="ENSACLG00000004930">
    <property type="expression patterns" value="Expressed in zone of skin and 6 other cell types or tissues"/>
</dbReference>
<reference evidence="14" key="2">
    <citation type="submission" date="2023-03" db="EMBL/GenBank/DDBJ databases">
        <authorList>
            <consortium name="Wellcome Sanger Institute Data Sharing"/>
        </authorList>
    </citation>
    <scope>NUCLEOTIDE SEQUENCE [LARGE SCALE GENOMIC DNA]</scope>
</reference>
<evidence type="ECO:0000259" key="12">
    <source>
        <dbReference type="PROSITE" id="PS50003"/>
    </source>
</evidence>
<dbReference type="GO" id="GO:0017124">
    <property type="term" value="F:SH3 domain binding"/>
    <property type="evidence" value="ECO:0007669"/>
    <property type="project" value="TreeGrafter"/>
</dbReference>
<feature type="domain" description="PH" evidence="12">
    <location>
        <begin position="347"/>
        <end position="441"/>
    </location>
</feature>
<dbReference type="GO" id="GO:0003779">
    <property type="term" value="F:actin binding"/>
    <property type="evidence" value="ECO:0007669"/>
    <property type="project" value="UniProtKB-KW"/>
</dbReference>
<keyword evidence="7" id="KW-0206">Cytoskeleton</keyword>
<evidence type="ECO:0000313" key="13">
    <source>
        <dbReference type="Ensembl" id="ENSACLP00000007285.1"/>
    </source>
</evidence>
<feature type="compositionally biased region" description="Basic and acidic residues" evidence="11">
    <location>
        <begin position="725"/>
        <end position="735"/>
    </location>
</feature>
<evidence type="ECO:0000256" key="5">
    <source>
        <dbReference type="ARBA" id="ARBA00023054"/>
    </source>
</evidence>
<evidence type="ECO:0000256" key="7">
    <source>
        <dbReference type="ARBA" id="ARBA00023212"/>
    </source>
</evidence>
<dbReference type="AlphaFoldDB" id="A0A3P8NR47"/>
<sequence length="735" mass="81749">MDKEKNDKAMEELVCELRLFLDLLDREYLSAGVREKKIHLSNILHRVLSDKEPSFKSEIHSGLPAPPQMPLPEIPHPWMTPNNGPPPLPSSSLPEGYYEEAVPLGPGKAPEYITSNYDSDAMSSSYESYDEEEEDGKSQKMRHQWPSEEASMDLVKDARICAFLLRKKRFGQWTKLLCVIKDNKLLCYKSSKDHTPQMELNLSVCSITHIPKDGKKKKHELKIVHQGADALVLAVQSKEQAEEWLKVMREVCVNGSIDLDGVGSGSPVHKPELEKKTSCDRPSSDGEATHENGHSDCKDQGKGKKNTKSEQKTGTVGKGASKKITKIIGLGKKKPSTDEQTSSAEEDVPTCGYLNVLSNNRWRERWCRLKDNQLLLHKDRDDLKSHIASLPLRGCEVSPGLDHKHPFAFRLLRNSQEVAVLEASSSEEMGRWLGVLLAETGSTTDPATLHYDYIDVETTANVIQLAKQSFCFTSKRAVSPNPYLDNPVSGYACPTGMALHYDDVPINGMLKGKKGATTNGVASKQKAEPKNQPKKNGVIATNGTASLRRNNSNGDQCKYGKNRVEADAKRLQAKEEEMMKKKQEIRNHLTQLKKERRDLRAAVEAAAGKRSHISLSERLKKLEEECKLKEEERVNLELELTEVKESLKKALSGGVTLGLTIEPKAGSSGLQSPAMLRRTHESSPFSSCDTSDTESCSLPVNSASLLYRQQGNQKPSAVRGHVLRKAKEWEQKTGT</sequence>
<dbReference type="InterPro" id="IPR001849">
    <property type="entry name" value="PH_domain"/>
</dbReference>
<feature type="compositionally biased region" description="Basic and acidic residues" evidence="11">
    <location>
        <begin position="269"/>
        <end position="311"/>
    </location>
</feature>
<feature type="region of interest" description="Disordered" evidence="11">
    <location>
        <begin position="263"/>
        <end position="347"/>
    </location>
</feature>
<organism evidence="13 14">
    <name type="scientific">Astatotilapia calliptera</name>
    <name type="common">Eastern happy</name>
    <name type="synonym">Chromis callipterus</name>
    <dbReference type="NCBI Taxonomy" id="8154"/>
    <lineage>
        <taxon>Eukaryota</taxon>
        <taxon>Metazoa</taxon>
        <taxon>Chordata</taxon>
        <taxon>Craniata</taxon>
        <taxon>Vertebrata</taxon>
        <taxon>Euteleostomi</taxon>
        <taxon>Actinopterygii</taxon>
        <taxon>Neopterygii</taxon>
        <taxon>Teleostei</taxon>
        <taxon>Neoteleostei</taxon>
        <taxon>Acanthomorphata</taxon>
        <taxon>Ovalentaria</taxon>
        <taxon>Cichlomorphae</taxon>
        <taxon>Cichliformes</taxon>
        <taxon>Cichlidae</taxon>
        <taxon>African cichlids</taxon>
        <taxon>Pseudocrenilabrinae</taxon>
        <taxon>Haplochromini</taxon>
        <taxon>Astatotilapia</taxon>
    </lineage>
</organism>
<name>A0A3P8NR47_ASTCA</name>
<evidence type="ECO:0000256" key="4">
    <source>
        <dbReference type="ARBA" id="ARBA00022737"/>
    </source>
</evidence>
<feature type="region of interest" description="Disordered" evidence="11">
    <location>
        <begin position="121"/>
        <end position="140"/>
    </location>
</feature>
<keyword evidence="14" id="KW-1185">Reference proteome</keyword>
<evidence type="ECO:0000313" key="14">
    <source>
        <dbReference type="Proteomes" id="UP000265100"/>
    </source>
</evidence>
<dbReference type="GO" id="GO:0042169">
    <property type="term" value="F:SH2 domain binding"/>
    <property type="evidence" value="ECO:0007669"/>
    <property type="project" value="TreeGrafter"/>
</dbReference>
<evidence type="ECO:0000256" key="3">
    <source>
        <dbReference type="ARBA" id="ARBA00022553"/>
    </source>
</evidence>
<keyword evidence="4" id="KW-0677">Repeat</keyword>
<keyword evidence="3" id="KW-0597">Phosphoprotein</keyword>
<keyword evidence="6" id="KW-0009">Actin-binding</keyword>
<evidence type="ECO:0000256" key="1">
    <source>
        <dbReference type="ARBA" id="ARBA00004529"/>
    </source>
</evidence>
<dbReference type="GO" id="GO:0005829">
    <property type="term" value="C:cytosol"/>
    <property type="evidence" value="ECO:0007669"/>
    <property type="project" value="TreeGrafter"/>
</dbReference>
<dbReference type="GO" id="GO:0001725">
    <property type="term" value="C:stress fiber"/>
    <property type="evidence" value="ECO:0007669"/>
    <property type="project" value="UniProtKB-SubCell"/>
</dbReference>
<dbReference type="SUPFAM" id="SSF50729">
    <property type="entry name" value="PH domain-like"/>
    <property type="match status" value="2"/>
</dbReference>
<dbReference type="FunFam" id="2.30.29.30:FF:000020">
    <property type="entry name" value="Actin filament-associated protein 1-like 2 isoform 1"/>
    <property type="match status" value="1"/>
</dbReference>
<feature type="region of interest" description="Disordered" evidence="11">
    <location>
        <begin position="677"/>
        <end position="696"/>
    </location>
</feature>
<dbReference type="CDD" id="cd13307">
    <property type="entry name" value="PH2_AFAP"/>
    <property type="match status" value="1"/>
</dbReference>